<protein>
    <submittedName>
        <fullName evidence="1">Uncharacterized protein</fullName>
    </submittedName>
</protein>
<evidence type="ECO:0000313" key="2">
    <source>
        <dbReference type="Proteomes" id="UP000261278"/>
    </source>
</evidence>
<dbReference type="AlphaFoldDB" id="A0A3E4SV16"/>
<dbReference type="Proteomes" id="UP000261278">
    <property type="component" value="Unassembled WGS sequence"/>
</dbReference>
<organism evidence="1 2">
    <name type="scientific">Phocaeicola vulgatus</name>
    <name type="common">Bacteroides vulgatus</name>
    <dbReference type="NCBI Taxonomy" id="821"/>
    <lineage>
        <taxon>Bacteria</taxon>
        <taxon>Pseudomonadati</taxon>
        <taxon>Bacteroidota</taxon>
        <taxon>Bacteroidia</taxon>
        <taxon>Bacteroidales</taxon>
        <taxon>Bacteroidaceae</taxon>
        <taxon>Phocaeicola</taxon>
    </lineage>
</organism>
<name>A0A3E4SV16_PHOVU</name>
<evidence type="ECO:0000313" key="1">
    <source>
        <dbReference type="EMBL" id="RGL81586.1"/>
    </source>
</evidence>
<accession>A0A3E4SV16</accession>
<dbReference type="EMBL" id="QSSN01000034">
    <property type="protein sequence ID" value="RGL81586.1"/>
    <property type="molecule type" value="Genomic_DNA"/>
</dbReference>
<sequence length="316" mass="36873">MKIDTSLLRTILPLLESCYGFKIQEIQSELLMIYDKQSQEGRLDKELHEKNSHEEGGHKYIRVTDYALATEDKVTITTTNNFEEKIEAIIALCKNKLGQDEINYKNIASTLLVMAAILNRNENELSPNEDIDEINWNIDTYALQVRPDLLRLYIARHKGKNKYHKSCYIKFGYATESVEIQTMYPWFEKMLDRYLYKFLGVENVEEAERELQQVYGQKVGAKLNETAARLIWGTYHLLQTVPCMKSSKENSVTNAQVRFIHEYLSILELIDPIEVEPISIRGRLNNLLKKYNTIEEVLDKRSYKSSPNNDNDWALF</sequence>
<dbReference type="RefSeq" id="WP_117678528.1">
    <property type="nucleotide sequence ID" value="NZ_QSSN01000034.1"/>
</dbReference>
<comment type="caution">
    <text evidence="1">The sequence shown here is derived from an EMBL/GenBank/DDBJ whole genome shotgun (WGS) entry which is preliminary data.</text>
</comment>
<reference evidence="1 2" key="1">
    <citation type="submission" date="2018-08" db="EMBL/GenBank/DDBJ databases">
        <title>A genome reference for cultivated species of the human gut microbiota.</title>
        <authorList>
            <person name="Zou Y."/>
            <person name="Xue W."/>
            <person name="Luo G."/>
        </authorList>
    </citation>
    <scope>NUCLEOTIDE SEQUENCE [LARGE SCALE GENOMIC DNA]</scope>
    <source>
        <strain evidence="1 2">TF05-18</strain>
    </source>
</reference>
<proteinExistence type="predicted"/>
<gene>
    <name evidence="1" type="ORF">DXC44_19465</name>
</gene>
<dbReference type="GeneID" id="79859382"/>